<dbReference type="RefSeq" id="WP_309939147.1">
    <property type="nucleotide sequence ID" value="NZ_AP025305.1"/>
</dbReference>
<gene>
    <name evidence="1" type="ORF">HNQ88_002520</name>
</gene>
<evidence type="ECO:0000313" key="2">
    <source>
        <dbReference type="Proteomes" id="UP001185092"/>
    </source>
</evidence>
<keyword evidence="2" id="KW-1185">Reference proteome</keyword>
<protein>
    <submittedName>
        <fullName evidence="1">Septin family protein</fullName>
    </submittedName>
</protein>
<accession>A0AAE3XP10</accession>
<dbReference type="AlphaFoldDB" id="A0AAE3XP10"/>
<organism evidence="1 2">
    <name type="scientific">Aureibacter tunicatorum</name>
    <dbReference type="NCBI Taxonomy" id="866807"/>
    <lineage>
        <taxon>Bacteria</taxon>
        <taxon>Pseudomonadati</taxon>
        <taxon>Bacteroidota</taxon>
        <taxon>Cytophagia</taxon>
        <taxon>Cytophagales</taxon>
        <taxon>Persicobacteraceae</taxon>
        <taxon>Aureibacter</taxon>
    </lineage>
</organism>
<comment type="caution">
    <text evidence="1">The sequence shown here is derived from an EMBL/GenBank/DDBJ whole genome shotgun (WGS) entry which is preliminary data.</text>
</comment>
<dbReference type="Proteomes" id="UP001185092">
    <property type="component" value="Unassembled WGS sequence"/>
</dbReference>
<evidence type="ECO:0000313" key="1">
    <source>
        <dbReference type="EMBL" id="MDR6239483.1"/>
    </source>
</evidence>
<dbReference type="EMBL" id="JAVDQD010000002">
    <property type="protein sequence ID" value="MDR6239483.1"/>
    <property type="molecule type" value="Genomic_DNA"/>
</dbReference>
<proteinExistence type="predicted"/>
<name>A0AAE3XP10_9BACT</name>
<reference evidence="1" key="1">
    <citation type="submission" date="2023-07" db="EMBL/GenBank/DDBJ databases">
        <title>Genomic Encyclopedia of Type Strains, Phase IV (KMG-IV): sequencing the most valuable type-strain genomes for metagenomic binning, comparative biology and taxonomic classification.</title>
        <authorList>
            <person name="Goeker M."/>
        </authorList>
    </citation>
    <scope>NUCLEOTIDE SEQUENCE</scope>
    <source>
        <strain evidence="1">DSM 26174</strain>
    </source>
</reference>
<sequence>MKEGDLGEFKIPIVTSSDSFTEEEWLRMKQIADNLEKSLHKKRAVSF</sequence>